<evidence type="ECO:0008006" key="3">
    <source>
        <dbReference type="Google" id="ProtNLM"/>
    </source>
</evidence>
<accession>A0ABS2GWC7</accession>
<proteinExistence type="predicted"/>
<dbReference type="EMBL" id="JACJKX010000013">
    <property type="protein sequence ID" value="MBM6929036.1"/>
    <property type="molecule type" value="Genomic_DNA"/>
</dbReference>
<sequence length="228" mass="24858">MYYNCGVGGYISGIAKDKKTKLTTAMATIGGAGLDWHDVKSYLRPNGLLSYSTLNDGSNKLIFNNYPGGKVFDAVVLQDNSQGPIHPELKKFFEKYAAIHSKDIRATGAEPVFLMTWAYADRPEMTKQLADATIKVANDNKAMVIPVGLAFANALKDRPDLKMTVADNRHPTAAGSYLEGAVIYAALTHSSPEGANFLGGCEKPLAQKDAQFLQSIAWKTVKDFYGWK</sequence>
<evidence type="ECO:0000313" key="1">
    <source>
        <dbReference type="EMBL" id="MBM6929036.1"/>
    </source>
</evidence>
<dbReference type="InterPro" id="IPR036514">
    <property type="entry name" value="SGNH_hydro_sf"/>
</dbReference>
<comment type="caution">
    <text evidence="1">The sequence shown here is derived from an EMBL/GenBank/DDBJ whole genome shotgun (WGS) entry which is preliminary data.</text>
</comment>
<protein>
    <recommendedName>
        <fullName evidence="3">SGNH/GDSL hydrolase family protein</fullName>
    </recommendedName>
</protein>
<dbReference type="SUPFAM" id="SSF52266">
    <property type="entry name" value="SGNH hydrolase"/>
    <property type="match status" value="1"/>
</dbReference>
<dbReference type="Proteomes" id="UP000777002">
    <property type="component" value="Unassembled WGS sequence"/>
</dbReference>
<name>A0ABS2GWC7_9BURK</name>
<gene>
    <name evidence="1" type="ORF">H5985_07125</name>
</gene>
<organism evidence="1 2">
    <name type="scientific">Parasutterella secunda</name>
    <dbReference type="NCBI Taxonomy" id="626947"/>
    <lineage>
        <taxon>Bacteria</taxon>
        <taxon>Pseudomonadati</taxon>
        <taxon>Pseudomonadota</taxon>
        <taxon>Betaproteobacteria</taxon>
        <taxon>Burkholderiales</taxon>
        <taxon>Sutterellaceae</taxon>
        <taxon>Parasutterella</taxon>
    </lineage>
</organism>
<dbReference type="Gene3D" id="3.40.50.1110">
    <property type="entry name" value="SGNH hydrolase"/>
    <property type="match status" value="1"/>
</dbReference>
<evidence type="ECO:0000313" key="2">
    <source>
        <dbReference type="Proteomes" id="UP000777002"/>
    </source>
</evidence>
<keyword evidence="2" id="KW-1185">Reference proteome</keyword>
<reference evidence="1 2" key="1">
    <citation type="journal article" date="2021" name="Sci. Rep.">
        <title>The distribution of antibiotic resistance genes in chicken gut microbiota commensals.</title>
        <authorList>
            <person name="Juricova H."/>
            <person name="Matiasovicova J."/>
            <person name="Kubasova T."/>
            <person name="Cejkova D."/>
            <person name="Rychlik I."/>
        </authorList>
    </citation>
    <scope>NUCLEOTIDE SEQUENCE [LARGE SCALE GENOMIC DNA]</scope>
    <source>
        <strain evidence="1 2">An562</strain>
    </source>
</reference>